<name>A0ABY4VS09_9BURK</name>
<evidence type="ECO:0000313" key="6">
    <source>
        <dbReference type="Proteomes" id="UP001056648"/>
    </source>
</evidence>
<dbReference type="Proteomes" id="UP001056648">
    <property type="component" value="Chromosome 1"/>
</dbReference>
<protein>
    <submittedName>
        <fullName evidence="5">Class I SAM-dependent methyltransferase</fullName>
    </submittedName>
</protein>
<dbReference type="InterPro" id="IPR029063">
    <property type="entry name" value="SAM-dependent_MTases_sf"/>
</dbReference>
<dbReference type="RefSeq" id="WP_252252224.1">
    <property type="nucleotide sequence ID" value="NZ_CP098735.1"/>
</dbReference>
<dbReference type="PANTHER" id="PTHR43464:SF19">
    <property type="entry name" value="UBIQUINONE BIOSYNTHESIS O-METHYLTRANSFERASE, MITOCHONDRIAL"/>
    <property type="match status" value="1"/>
</dbReference>
<evidence type="ECO:0000256" key="4">
    <source>
        <dbReference type="SAM" id="MobiDB-lite"/>
    </source>
</evidence>
<keyword evidence="1 5" id="KW-0489">Methyltransferase</keyword>
<organism evidence="5 6">
    <name type="scientific">Cupriavidus gilardii</name>
    <dbReference type="NCBI Taxonomy" id="82541"/>
    <lineage>
        <taxon>Bacteria</taxon>
        <taxon>Pseudomonadati</taxon>
        <taxon>Pseudomonadota</taxon>
        <taxon>Betaproteobacteria</taxon>
        <taxon>Burkholderiales</taxon>
        <taxon>Burkholderiaceae</taxon>
        <taxon>Cupriavidus</taxon>
    </lineage>
</organism>
<evidence type="ECO:0000256" key="1">
    <source>
        <dbReference type="ARBA" id="ARBA00022603"/>
    </source>
</evidence>
<feature type="region of interest" description="Disordered" evidence="4">
    <location>
        <begin position="254"/>
        <end position="274"/>
    </location>
</feature>
<proteinExistence type="predicted"/>
<evidence type="ECO:0000313" key="5">
    <source>
        <dbReference type="EMBL" id="USE78128.1"/>
    </source>
</evidence>
<dbReference type="Gene3D" id="3.40.50.150">
    <property type="entry name" value="Vaccinia Virus protein VP39"/>
    <property type="match status" value="1"/>
</dbReference>
<dbReference type="SUPFAM" id="SSF53335">
    <property type="entry name" value="S-adenosyl-L-methionine-dependent methyltransferases"/>
    <property type="match status" value="1"/>
</dbReference>
<reference evidence="5" key="1">
    <citation type="submission" date="2022-06" db="EMBL/GenBank/DDBJ databases">
        <title>Complete genome sequence and characterization of Cupriavidus gilardii QJ1 isolated from contaminating cells.</title>
        <authorList>
            <person name="Qi J."/>
        </authorList>
    </citation>
    <scope>NUCLEOTIDE SEQUENCE</scope>
    <source>
        <strain evidence="5">QJ1</strain>
    </source>
</reference>
<dbReference type="Pfam" id="PF13489">
    <property type="entry name" value="Methyltransf_23"/>
    <property type="match status" value="1"/>
</dbReference>
<dbReference type="PANTHER" id="PTHR43464">
    <property type="entry name" value="METHYLTRANSFERASE"/>
    <property type="match status" value="1"/>
</dbReference>
<dbReference type="GO" id="GO:0032259">
    <property type="term" value="P:methylation"/>
    <property type="evidence" value="ECO:0007669"/>
    <property type="project" value="UniProtKB-KW"/>
</dbReference>
<dbReference type="CDD" id="cd02440">
    <property type="entry name" value="AdoMet_MTases"/>
    <property type="match status" value="1"/>
</dbReference>
<dbReference type="EMBL" id="CP098735">
    <property type="protein sequence ID" value="USE78128.1"/>
    <property type="molecule type" value="Genomic_DNA"/>
</dbReference>
<evidence type="ECO:0000256" key="3">
    <source>
        <dbReference type="ARBA" id="ARBA00022691"/>
    </source>
</evidence>
<evidence type="ECO:0000256" key="2">
    <source>
        <dbReference type="ARBA" id="ARBA00022679"/>
    </source>
</evidence>
<sequence>MTRWTDAAGQAGEALIARASARYRAADPFAVHFARFKLRNDPVFAIALAQGLIPDGARILDIGCGQGLLASWLLAAQQCHPDSWPPGWPAPPVPRSYLGIELTPADANRARAALAEPGPWPAEIRQADARAAVAEVAAACDLVVLLDVLHYIDRPAQDALLRDALRCLAPGGRLLMRVGDASAGWRARYSRAVDRVVQWLRAGRTSPLTCRPADEWRALLRGMGMTLREVPLPRDAHGANVLMVGTMDVREDKSVQTAQVRHGTVASAGELEPL</sequence>
<gene>
    <name evidence="5" type="ORF">NDR89_03545</name>
</gene>
<dbReference type="GO" id="GO:0008168">
    <property type="term" value="F:methyltransferase activity"/>
    <property type="evidence" value="ECO:0007669"/>
    <property type="project" value="UniProtKB-KW"/>
</dbReference>
<keyword evidence="2" id="KW-0808">Transferase</keyword>
<keyword evidence="6" id="KW-1185">Reference proteome</keyword>
<keyword evidence="3" id="KW-0949">S-adenosyl-L-methionine</keyword>
<accession>A0ABY4VS09</accession>